<dbReference type="AlphaFoldDB" id="A0A4Y3V9B1"/>
<accession>A0A4Y3V9B1</accession>
<proteinExistence type="predicted"/>
<evidence type="ECO:0000313" key="2">
    <source>
        <dbReference type="Proteomes" id="UP000317881"/>
    </source>
</evidence>
<dbReference type="EMBL" id="BJND01000007">
    <property type="protein sequence ID" value="GEC03444.1"/>
    <property type="molecule type" value="Genomic_DNA"/>
</dbReference>
<protein>
    <submittedName>
        <fullName evidence="1">Uncharacterized protein</fullName>
    </submittedName>
</protein>
<dbReference type="Proteomes" id="UP000317881">
    <property type="component" value="Unassembled WGS sequence"/>
</dbReference>
<sequence>MILVAVVHQNPFAERPPGRGEGFATARGDEFRDALAGEFDDEVAGRKGSQASDIFRCSVQPCPAGSTWFGGFRLGVFSTASSTTPKTAGKGAQAWKLTGSSLLH</sequence>
<gene>
    <name evidence="1" type="ORF">SSP24_10990</name>
</gene>
<keyword evidence="2" id="KW-1185">Reference proteome</keyword>
<evidence type="ECO:0000313" key="1">
    <source>
        <dbReference type="EMBL" id="GEC03444.1"/>
    </source>
</evidence>
<organism evidence="1 2">
    <name type="scientific">Streptomyces spinoverrucosus</name>
    <dbReference type="NCBI Taxonomy" id="284043"/>
    <lineage>
        <taxon>Bacteria</taxon>
        <taxon>Bacillati</taxon>
        <taxon>Actinomycetota</taxon>
        <taxon>Actinomycetes</taxon>
        <taxon>Kitasatosporales</taxon>
        <taxon>Streptomycetaceae</taxon>
        <taxon>Streptomyces</taxon>
    </lineage>
</organism>
<reference evidence="1 2" key="1">
    <citation type="submission" date="2019-06" db="EMBL/GenBank/DDBJ databases">
        <title>Whole genome shotgun sequence of Streptomyces spinoverrucosus NBRC 14228.</title>
        <authorList>
            <person name="Hosoyama A."/>
            <person name="Uohara A."/>
            <person name="Ohji S."/>
            <person name="Ichikawa N."/>
        </authorList>
    </citation>
    <scope>NUCLEOTIDE SEQUENCE [LARGE SCALE GENOMIC DNA]</scope>
    <source>
        <strain evidence="1 2">NBRC 14228</strain>
    </source>
</reference>
<name>A0A4Y3V9B1_9ACTN</name>
<comment type="caution">
    <text evidence="1">The sequence shown here is derived from an EMBL/GenBank/DDBJ whole genome shotgun (WGS) entry which is preliminary data.</text>
</comment>